<keyword evidence="4" id="KW-1185">Reference proteome</keyword>
<feature type="domain" description="Siphovirus-type tail component C-terminal" evidence="2">
    <location>
        <begin position="175"/>
        <end position="260"/>
    </location>
</feature>
<dbReference type="InterPro" id="IPR006520">
    <property type="entry name" value="Dit_BPSPP_N"/>
</dbReference>
<protein>
    <submittedName>
        <fullName evidence="3">Phage tail family protein</fullName>
    </submittedName>
</protein>
<dbReference type="NCBIfam" id="TIGR01633">
    <property type="entry name" value="phi3626_gp14_N"/>
    <property type="match status" value="1"/>
</dbReference>
<feature type="domain" description="Siphovirus-type tail component RIFT-related" evidence="1">
    <location>
        <begin position="17"/>
        <end position="121"/>
    </location>
</feature>
<organism evidence="3 4">
    <name type="scientific">Cohnella lubricantis</name>
    <dbReference type="NCBI Taxonomy" id="2163172"/>
    <lineage>
        <taxon>Bacteria</taxon>
        <taxon>Bacillati</taxon>
        <taxon>Bacillota</taxon>
        <taxon>Bacilli</taxon>
        <taxon>Bacillales</taxon>
        <taxon>Paenibacillaceae</taxon>
        <taxon>Cohnella</taxon>
    </lineage>
</organism>
<evidence type="ECO:0000259" key="1">
    <source>
        <dbReference type="Pfam" id="PF05709"/>
    </source>
</evidence>
<accession>A0A841T5C1</accession>
<dbReference type="Proteomes" id="UP000574133">
    <property type="component" value="Unassembled WGS sequence"/>
</dbReference>
<evidence type="ECO:0000313" key="4">
    <source>
        <dbReference type="Proteomes" id="UP000574133"/>
    </source>
</evidence>
<reference evidence="3 4" key="1">
    <citation type="submission" date="2020-08" db="EMBL/GenBank/DDBJ databases">
        <title>Cohnella phylogeny.</title>
        <authorList>
            <person name="Dunlap C."/>
        </authorList>
    </citation>
    <scope>NUCLEOTIDE SEQUENCE [LARGE SCALE GENOMIC DNA]</scope>
    <source>
        <strain evidence="3 4">DSM 103658</strain>
    </source>
</reference>
<dbReference type="RefSeq" id="WP_185177807.1">
    <property type="nucleotide sequence ID" value="NZ_CBCSEP010000004.1"/>
</dbReference>
<dbReference type="Pfam" id="PF22768">
    <property type="entry name" value="SPP1_Dit"/>
    <property type="match status" value="1"/>
</dbReference>
<name>A0A841T5C1_9BACL</name>
<evidence type="ECO:0000313" key="3">
    <source>
        <dbReference type="EMBL" id="MBB6676514.1"/>
    </source>
</evidence>
<dbReference type="Pfam" id="PF05709">
    <property type="entry name" value="Sipho_tail"/>
    <property type="match status" value="1"/>
</dbReference>
<sequence>MYGFTYRGRHSSEFGITLLSSKINSPDLREYEDEVTGLPGVIDYGTEFGKRQIDLSIDITPSNEPFKVQQSRIYNWLNPTQAAGVLVFDETPDRYYYAKFTAKLGLQQIGKYGTFEFSMKCTDPFAYGYPHSMDQRHLYDFGLQYDSGLIYPNPTGFEWLYGEQRSSLQNYGPMETGIKITIAGNAIGGSIEHEQSGKRLWLPTMIGQSLVIDTGEMTANLNGLNALPQMSGDFFDLHPGVNGLIFRAAAASAVVQYDWRFKYL</sequence>
<dbReference type="AlphaFoldDB" id="A0A841T5C1"/>
<gene>
    <name evidence="3" type="ORF">H4Q31_04140</name>
</gene>
<dbReference type="Gene3D" id="2.40.30.200">
    <property type="match status" value="1"/>
</dbReference>
<dbReference type="EMBL" id="JACJVN010000017">
    <property type="protein sequence ID" value="MBB6676514.1"/>
    <property type="molecule type" value="Genomic_DNA"/>
</dbReference>
<comment type="caution">
    <text evidence="3">The sequence shown here is derived from an EMBL/GenBank/DDBJ whole genome shotgun (WGS) entry which is preliminary data.</text>
</comment>
<dbReference type="InterPro" id="IPR008841">
    <property type="entry name" value="Siphovirus-type_tail_N"/>
</dbReference>
<dbReference type="InterPro" id="IPR054738">
    <property type="entry name" value="Siphovirus-type_tail_C"/>
</dbReference>
<evidence type="ECO:0000259" key="2">
    <source>
        <dbReference type="Pfam" id="PF22768"/>
    </source>
</evidence>
<proteinExistence type="predicted"/>